<sequence>MHGDGRVAIGAALMPLAASLPDPLRIGLAFRMPGDFNTLEWYGKGPHESYLDRQTGAALGRWTCAIADQHHDYMRPQETGNKVGVRWFAVRGQNLSTLTVRGEQPLSASVLAFRTNTWIVARRARHAAATSCRAAQRRVCGDRCRAEQRPRRHRQPEPAGATARALPQPGRVAAICVHAGGLAACARHPRRTRGNGHRQPSRRLTRGKGGSGRSRVRFAYPGYDAVAG</sequence>
<evidence type="ECO:0000256" key="1">
    <source>
        <dbReference type="ARBA" id="ARBA00001412"/>
    </source>
</evidence>
<accession>A0A5D4XQQ2</accession>
<dbReference type="InterPro" id="IPR011013">
    <property type="entry name" value="Gal_mutarotase_sf_dom"/>
</dbReference>
<reference evidence="7 8" key="1">
    <citation type="submission" date="2019-08" db="EMBL/GenBank/DDBJ databases">
        <title>Luteimonas viscosus sp. nov., isolated from soil of a sunflower field.</title>
        <authorList>
            <person name="Jianli Z."/>
            <person name="Ying Z."/>
        </authorList>
    </citation>
    <scope>NUCLEOTIDE SEQUENCE [LARGE SCALE GENOMIC DNA]</scope>
    <source>
        <strain evidence="7 8">XBU10</strain>
    </source>
</reference>
<keyword evidence="3" id="KW-0378">Hydrolase</keyword>
<dbReference type="Proteomes" id="UP000324973">
    <property type="component" value="Unassembled WGS sequence"/>
</dbReference>
<feature type="region of interest" description="Disordered" evidence="5">
    <location>
        <begin position="187"/>
        <end position="216"/>
    </location>
</feature>
<dbReference type="OrthoDB" id="9758603at2"/>
<dbReference type="RefSeq" id="WP_149103529.1">
    <property type="nucleotide sequence ID" value="NZ_VTFT01000001.1"/>
</dbReference>
<proteinExistence type="predicted"/>
<evidence type="ECO:0000259" key="6">
    <source>
        <dbReference type="SMART" id="SM01038"/>
    </source>
</evidence>
<evidence type="ECO:0000313" key="8">
    <source>
        <dbReference type="Proteomes" id="UP000324973"/>
    </source>
</evidence>
<dbReference type="EC" id="3.2.1.23" evidence="2"/>
<dbReference type="InterPro" id="IPR004199">
    <property type="entry name" value="B-gal_small/dom_5"/>
</dbReference>
<dbReference type="SMART" id="SM01038">
    <property type="entry name" value="Bgal_small_N"/>
    <property type="match status" value="1"/>
</dbReference>
<dbReference type="GO" id="GO:0004565">
    <property type="term" value="F:beta-galactosidase activity"/>
    <property type="evidence" value="ECO:0007669"/>
    <property type="project" value="UniProtKB-EC"/>
</dbReference>
<evidence type="ECO:0000256" key="4">
    <source>
        <dbReference type="ARBA" id="ARBA00023295"/>
    </source>
</evidence>
<dbReference type="PANTHER" id="PTHR46323">
    <property type="entry name" value="BETA-GALACTOSIDASE"/>
    <property type="match status" value="1"/>
</dbReference>
<evidence type="ECO:0000313" key="7">
    <source>
        <dbReference type="EMBL" id="TYT26976.1"/>
    </source>
</evidence>
<dbReference type="InterPro" id="IPR050347">
    <property type="entry name" value="Bact_Beta-galactosidase"/>
</dbReference>
<dbReference type="AlphaFoldDB" id="A0A5D4XQQ2"/>
<organism evidence="7 8">
    <name type="scientific">Luteimonas viscosa</name>
    <dbReference type="NCBI Taxonomy" id="1132694"/>
    <lineage>
        <taxon>Bacteria</taxon>
        <taxon>Pseudomonadati</taxon>
        <taxon>Pseudomonadota</taxon>
        <taxon>Gammaproteobacteria</taxon>
        <taxon>Lysobacterales</taxon>
        <taxon>Lysobacteraceae</taxon>
        <taxon>Luteimonas</taxon>
    </lineage>
</organism>
<dbReference type="EMBL" id="VTFT01000001">
    <property type="protein sequence ID" value="TYT26976.1"/>
    <property type="molecule type" value="Genomic_DNA"/>
</dbReference>
<feature type="region of interest" description="Disordered" evidence="5">
    <location>
        <begin position="146"/>
        <end position="166"/>
    </location>
</feature>
<dbReference type="PANTHER" id="PTHR46323:SF2">
    <property type="entry name" value="BETA-GALACTOSIDASE"/>
    <property type="match status" value="1"/>
</dbReference>
<protein>
    <recommendedName>
        <fullName evidence="2">beta-galactosidase</fullName>
        <ecNumber evidence="2">3.2.1.23</ecNumber>
    </recommendedName>
</protein>
<comment type="caution">
    <text evidence="7">The sequence shown here is derived from an EMBL/GenBank/DDBJ whole genome shotgun (WGS) entry which is preliminary data.</text>
</comment>
<dbReference type="InterPro" id="IPR014718">
    <property type="entry name" value="GH-type_carb-bd"/>
</dbReference>
<dbReference type="GO" id="GO:0009341">
    <property type="term" value="C:beta-galactosidase complex"/>
    <property type="evidence" value="ECO:0007669"/>
    <property type="project" value="InterPro"/>
</dbReference>
<evidence type="ECO:0000256" key="3">
    <source>
        <dbReference type="ARBA" id="ARBA00022801"/>
    </source>
</evidence>
<keyword evidence="4" id="KW-0326">Glycosidase</keyword>
<comment type="catalytic activity">
    <reaction evidence="1">
        <text>Hydrolysis of terminal non-reducing beta-D-galactose residues in beta-D-galactosides.</text>
        <dbReference type="EC" id="3.2.1.23"/>
    </reaction>
</comment>
<dbReference type="Pfam" id="PF02929">
    <property type="entry name" value="Bgal_small_N"/>
    <property type="match status" value="1"/>
</dbReference>
<feature type="compositionally biased region" description="Basic residues" evidence="5">
    <location>
        <begin position="187"/>
        <end position="206"/>
    </location>
</feature>
<dbReference type="GO" id="GO:0005990">
    <property type="term" value="P:lactose catabolic process"/>
    <property type="evidence" value="ECO:0007669"/>
    <property type="project" value="TreeGrafter"/>
</dbReference>
<evidence type="ECO:0000256" key="5">
    <source>
        <dbReference type="SAM" id="MobiDB-lite"/>
    </source>
</evidence>
<keyword evidence="8" id="KW-1185">Reference proteome</keyword>
<dbReference type="SUPFAM" id="SSF74650">
    <property type="entry name" value="Galactose mutarotase-like"/>
    <property type="match status" value="1"/>
</dbReference>
<gene>
    <name evidence="7" type="ORF">FZO89_12295</name>
</gene>
<feature type="domain" description="Beta galactosidase small chain/" evidence="6">
    <location>
        <begin position="1"/>
        <end position="205"/>
    </location>
</feature>
<dbReference type="GO" id="GO:0030246">
    <property type="term" value="F:carbohydrate binding"/>
    <property type="evidence" value="ECO:0007669"/>
    <property type="project" value="InterPro"/>
</dbReference>
<name>A0A5D4XQQ2_9GAMM</name>
<evidence type="ECO:0000256" key="2">
    <source>
        <dbReference type="ARBA" id="ARBA00012756"/>
    </source>
</evidence>
<dbReference type="Gene3D" id="2.70.98.10">
    <property type="match status" value="1"/>
</dbReference>